<evidence type="ECO:0000256" key="3">
    <source>
        <dbReference type="ARBA" id="ARBA00022475"/>
    </source>
</evidence>
<keyword evidence="4 7" id="KW-0812">Transmembrane</keyword>
<dbReference type="InterPro" id="IPR035906">
    <property type="entry name" value="MetI-like_sf"/>
</dbReference>
<feature type="transmembrane region" description="Helical" evidence="7">
    <location>
        <begin position="220"/>
        <end position="245"/>
    </location>
</feature>
<sequence length="298" mass="30739">MSDLEIQAGLAGAAARRQTGRGLGTRFGTRFGGRVGLTEVLAAGFVLFLLLAAFAPGLVAPGDPLAIDPRAAFQPPSSAHSFGTDESGRDVYTRVSHGTGGSLQIGVAATLIGLGLGAVLGIIAGMLGSIVDFTVNRLLEVMFAFPGLLLALLFIMVFGPGPATATLAVGLATAPGYARIIRAQLVSVRSSAFVEAATVLGRSRTRILVRHILPNTLAPLLVLGTLGIGQAIIWAAALSYLGLGAKPPAAEWGAMLSAGRTYLNTAVWMSFFPGLFVVLTAISATVLGRAIERRLRHA</sequence>
<evidence type="ECO:0000256" key="2">
    <source>
        <dbReference type="ARBA" id="ARBA00022448"/>
    </source>
</evidence>
<dbReference type="SUPFAM" id="SSF161098">
    <property type="entry name" value="MetI-like"/>
    <property type="match status" value="1"/>
</dbReference>
<evidence type="ECO:0000256" key="4">
    <source>
        <dbReference type="ARBA" id="ARBA00022692"/>
    </source>
</evidence>
<keyword evidence="10" id="KW-1185">Reference proteome</keyword>
<proteinExistence type="inferred from homology"/>
<accession>A0ABY2IU00</accession>
<reference evidence="9 10" key="1">
    <citation type="submission" date="2019-03" db="EMBL/GenBank/DDBJ databases">
        <title>Genomics of glacier-inhabiting Cryobacterium strains.</title>
        <authorList>
            <person name="Liu Q."/>
            <person name="Xin Y.-H."/>
        </authorList>
    </citation>
    <scope>NUCLEOTIDE SEQUENCE [LARGE SCALE GENOMIC DNA]</scope>
    <source>
        <strain evidence="9 10">MDB1-5</strain>
    </source>
</reference>
<dbReference type="Gene3D" id="1.10.3720.10">
    <property type="entry name" value="MetI-like"/>
    <property type="match status" value="1"/>
</dbReference>
<keyword evidence="3" id="KW-1003">Cell membrane</keyword>
<dbReference type="InterPro" id="IPR050366">
    <property type="entry name" value="BP-dependent_transpt_permease"/>
</dbReference>
<protein>
    <submittedName>
        <fullName evidence="9">ABC transporter permease</fullName>
    </submittedName>
</protein>
<feature type="domain" description="ABC transmembrane type-1" evidence="8">
    <location>
        <begin position="99"/>
        <end position="288"/>
    </location>
</feature>
<dbReference type="Proteomes" id="UP000297604">
    <property type="component" value="Unassembled WGS sequence"/>
</dbReference>
<comment type="subcellular location">
    <subcellularLocation>
        <location evidence="1 7">Cell membrane</location>
        <topology evidence="1 7">Multi-pass membrane protein</topology>
    </subcellularLocation>
</comment>
<dbReference type="CDD" id="cd06261">
    <property type="entry name" value="TM_PBP2"/>
    <property type="match status" value="1"/>
</dbReference>
<evidence type="ECO:0000256" key="6">
    <source>
        <dbReference type="ARBA" id="ARBA00023136"/>
    </source>
</evidence>
<feature type="transmembrane region" description="Helical" evidence="7">
    <location>
        <begin position="163"/>
        <end position="181"/>
    </location>
</feature>
<dbReference type="InterPro" id="IPR000515">
    <property type="entry name" value="MetI-like"/>
</dbReference>
<feature type="transmembrane region" description="Helical" evidence="7">
    <location>
        <begin position="40"/>
        <end position="60"/>
    </location>
</feature>
<evidence type="ECO:0000256" key="5">
    <source>
        <dbReference type="ARBA" id="ARBA00022989"/>
    </source>
</evidence>
<feature type="transmembrane region" description="Helical" evidence="7">
    <location>
        <begin position="105"/>
        <end position="131"/>
    </location>
</feature>
<evidence type="ECO:0000256" key="7">
    <source>
        <dbReference type="RuleBase" id="RU363032"/>
    </source>
</evidence>
<keyword evidence="2 7" id="KW-0813">Transport</keyword>
<dbReference type="PANTHER" id="PTHR43386">
    <property type="entry name" value="OLIGOPEPTIDE TRANSPORT SYSTEM PERMEASE PROTEIN APPC"/>
    <property type="match status" value="1"/>
</dbReference>
<dbReference type="RefSeq" id="WP_134561190.1">
    <property type="nucleotide sequence ID" value="NZ_SOFS01000012.1"/>
</dbReference>
<feature type="transmembrane region" description="Helical" evidence="7">
    <location>
        <begin position="138"/>
        <end position="157"/>
    </location>
</feature>
<evidence type="ECO:0000259" key="8">
    <source>
        <dbReference type="PROSITE" id="PS50928"/>
    </source>
</evidence>
<organism evidence="9 10">
    <name type="scientific">Cryobacterium glucosi</name>
    <dbReference type="NCBI Taxonomy" id="1259175"/>
    <lineage>
        <taxon>Bacteria</taxon>
        <taxon>Bacillati</taxon>
        <taxon>Actinomycetota</taxon>
        <taxon>Actinomycetes</taxon>
        <taxon>Micrococcales</taxon>
        <taxon>Microbacteriaceae</taxon>
        <taxon>Cryobacterium</taxon>
    </lineage>
</organism>
<dbReference type="EMBL" id="SOFS01000012">
    <property type="protein sequence ID" value="TFC22740.1"/>
    <property type="molecule type" value="Genomic_DNA"/>
</dbReference>
<gene>
    <name evidence="9" type="ORF">E3O46_04730</name>
</gene>
<dbReference type="PANTHER" id="PTHR43386:SF25">
    <property type="entry name" value="PEPTIDE ABC TRANSPORTER PERMEASE PROTEIN"/>
    <property type="match status" value="1"/>
</dbReference>
<feature type="transmembrane region" description="Helical" evidence="7">
    <location>
        <begin position="265"/>
        <end position="287"/>
    </location>
</feature>
<keyword evidence="6 7" id="KW-0472">Membrane</keyword>
<evidence type="ECO:0000313" key="9">
    <source>
        <dbReference type="EMBL" id="TFC22740.1"/>
    </source>
</evidence>
<keyword evidence="5 7" id="KW-1133">Transmembrane helix</keyword>
<name>A0ABY2IU00_9MICO</name>
<evidence type="ECO:0000256" key="1">
    <source>
        <dbReference type="ARBA" id="ARBA00004651"/>
    </source>
</evidence>
<comment type="similarity">
    <text evidence="7">Belongs to the binding-protein-dependent transport system permease family.</text>
</comment>
<comment type="caution">
    <text evidence="9">The sequence shown here is derived from an EMBL/GenBank/DDBJ whole genome shotgun (WGS) entry which is preliminary data.</text>
</comment>
<evidence type="ECO:0000313" key="10">
    <source>
        <dbReference type="Proteomes" id="UP000297604"/>
    </source>
</evidence>
<dbReference type="Pfam" id="PF00528">
    <property type="entry name" value="BPD_transp_1"/>
    <property type="match status" value="1"/>
</dbReference>
<dbReference type="PROSITE" id="PS50928">
    <property type="entry name" value="ABC_TM1"/>
    <property type="match status" value="1"/>
</dbReference>